<comment type="caution">
    <text evidence="2">The sequence shown here is derived from an EMBL/GenBank/DDBJ whole genome shotgun (WGS) entry which is preliminary data.</text>
</comment>
<name>A0A1V6CBG7_UNCT6</name>
<organism evidence="2">
    <name type="scientific">candidate division TA06 bacterium ADurb.Bin131</name>
    <dbReference type="NCBI Taxonomy" id="1852827"/>
    <lineage>
        <taxon>Bacteria</taxon>
        <taxon>Bacteria division TA06</taxon>
    </lineage>
</organism>
<dbReference type="PANTHER" id="PTHR12110">
    <property type="entry name" value="HYDROXYPYRUVATE ISOMERASE"/>
    <property type="match status" value="1"/>
</dbReference>
<evidence type="ECO:0000259" key="1">
    <source>
        <dbReference type="Pfam" id="PF01261"/>
    </source>
</evidence>
<proteinExistence type="predicted"/>
<dbReference type="InterPro" id="IPR050312">
    <property type="entry name" value="IolE/XylAMocC-like"/>
</dbReference>
<dbReference type="EMBL" id="MWDQ01000047">
    <property type="protein sequence ID" value="OQB74220.1"/>
    <property type="molecule type" value="Genomic_DNA"/>
</dbReference>
<protein>
    <submittedName>
        <fullName evidence="2">Fructoselysine 3-epimerase</fullName>
    </submittedName>
</protein>
<dbReference type="PANTHER" id="PTHR12110:SF21">
    <property type="entry name" value="XYLOSE ISOMERASE-LIKE TIM BARREL DOMAIN-CONTAINING PROTEIN"/>
    <property type="match status" value="1"/>
</dbReference>
<accession>A0A1V6CBG7</accession>
<dbReference type="AlphaFoldDB" id="A0A1V6CBG7"/>
<dbReference type="InterPro" id="IPR013022">
    <property type="entry name" value="Xyl_isomerase-like_TIM-brl"/>
</dbReference>
<dbReference type="Gene3D" id="3.20.20.150">
    <property type="entry name" value="Divalent-metal-dependent TIM barrel enzymes"/>
    <property type="match status" value="1"/>
</dbReference>
<sequence length="279" mass="31521">MEIGFLTAPFMKENLEHVLKFAAENGFSKIEVVSIPGAGHIVPEEVLADSGKKLKNLFQSTGVKPSSYACYVNVLDPSPTQREQIKKHLKNLILVAELTEVDVVCTMAGMPLPGKTKMQTIEQDTAEYFSEVCSFAAAHGVRIALENWFATNIQHLEHWKKLFELVPDSNFGLNFDPSHLVHQGIDYLSAVDDFATRIFHTHAKDCEIKQHLLRRIGNQEKGWWRYVIPGYGKICWGEYIGRLRKIGYNGVLSIEHEDGAVGREEGFIISKKYLSQFIL</sequence>
<dbReference type="Proteomes" id="UP000485562">
    <property type="component" value="Unassembled WGS sequence"/>
</dbReference>
<feature type="domain" description="Xylose isomerase-like TIM barrel" evidence="1">
    <location>
        <begin position="20"/>
        <end position="265"/>
    </location>
</feature>
<dbReference type="InterPro" id="IPR036237">
    <property type="entry name" value="Xyl_isomerase-like_sf"/>
</dbReference>
<evidence type="ECO:0000313" key="2">
    <source>
        <dbReference type="EMBL" id="OQB74220.1"/>
    </source>
</evidence>
<dbReference type="SUPFAM" id="SSF51658">
    <property type="entry name" value="Xylose isomerase-like"/>
    <property type="match status" value="1"/>
</dbReference>
<dbReference type="Pfam" id="PF01261">
    <property type="entry name" value="AP_endonuc_2"/>
    <property type="match status" value="1"/>
</dbReference>
<gene>
    <name evidence="2" type="ORF">BWX89_00596</name>
</gene>
<reference evidence="2" key="1">
    <citation type="submission" date="2017-02" db="EMBL/GenBank/DDBJ databases">
        <title>Delving into the versatile metabolic prowess of the omnipresent phylum Bacteroidetes.</title>
        <authorList>
            <person name="Nobu M.K."/>
            <person name="Mei R."/>
            <person name="Narihiro T."/>
            <person name="Kuroda K."/>
            <person name="Liu W.-T."/>
        </authorList>
    </citation>
    <scope>NUCLEOTIDE SEQUENCE</scope>
    <source>
        <strain evidence="2">ADurb.Bin131</strain>
    </source>
</reference>